<organism evidence="1 2">
    <name type="scientific">Trichonephila inaurata madagascariensis</name>
    <dbReference type="NCBI Taxonomy" id="2747483"/>
    <lineage>
        <taxon>Eukaryota</taxon>
        <taxon>Metazoa</taxon>
        <taxon>Ecdysozoa</taxon>
        <taxon>Arthropoda</taxon>
        <taxon>Chelicerata</taxon>
        <taxon>Arachnida</taxon>
        <taxon>Araneae</taxon>
        <taxon>Araneomorphae</taxon>
        <taxon>Entelegynae</taxon>
        <taxon>Araneoidea</taxon>
        <taxon>Nephilidae</taxon>
        <taxon>Trichonephila</taxon>
        <taxon>Trichonephila inaurata</taxon>
    </lineage>
</organism>
<name>A0A8X6Y9K3_9ARAC</name>
<protein>
    <submittedName>
        <fullName evidence="1">Uncharacterized protein</fullName>
    </submittedName>
</protein>
<dbReference type="AlphaFoldDB" id="A0A8X6Y9K3"/>
<sequence>MLSKGHDDRIQYQLKYPPLHLLPNGDVRRQKTPFGSSNVAIIQQILLIHRDRLNPVAIELTSTSGDEFTKSSLLCPLDFFLQYRITPSLINHSLKTLCGLLSKLVNLLFKLCEVVIPEAAENLLSLGMNFLEALIIMLLTPVTILSGC</sequence>
<evidence type="ECO:0000313" key="2">
    <source>
        <dbReference type="Proteomes" id="UP000886998"/>
    </source>
</evidence>
<comment type="caution">
    <text evidence="1">The sequence shown here is derived from an EMBL/GenBank/DDBJ whole genome shotgun (WGS) entry which is preliminary data.</text>
</comment>
<keyword evidence="2" id="KW-1185">Reference proteome</keyword>
<gene>
    <name evidence="1" type="ORF">TNIN_178911</name>
</gene>
<reference evidence="1" key="1">
    <citation type="submission" date="2020-08" db="EMBL/GenBank/DDBJ databases">
        <title>Multicomponent nature underlies the extraordinary mechanical properties of spider dragline silk.</title>
        <authorList>
            <person name="Kono N."/>
            <person name="Nakamura H."/>
            <person name="Mori M."/>
            <person name="Yoshida Y."/>
            <person name="Ohtoshi R."/>
            <person name="Malay A.D."/>
            <person name="Moran D.A.P."/>
            <person name="Tomita M."/>
            <person name="Numata K."/>
            <person name="Arakawa K."/>
        </authorList>
    </citation>
    <scope>NUCLEOTIDE SEQUENCE</scope>
</reference>
<evidence type="ECO:0000313" key="1">
    <source>
        <dbReference type="EMBL" id="GFY66613.1"/>
    </source>
</evidence>
<accession>A0A8X6Y9K3</accession>
<dbReference type="Proteomes" id="UP000886998">
    <property type="component" value="Unassembled WGS sequence"/>
</dbReference>
<dbReference type="EMBL" id="BMAV01016137">
    <property type="protein sequence ID" value="GFY66613.1"/>
    <property type="molecule type" value="Genomic_DNA"/>
</dbReference>
<proteinExistence type="predicted"/>